<evidence type="ECO:0000313" key="5">
    <source>
        <dbReference type="EMBL" id="KOO39762.1"/>
    </source>
</evidence>
<feature type="domain" description="ABC transporter" evidence="4">
    <location>
        <begin position="3"/>
        <end position="222"/>
    </location>
</feature>
<evidence type="ECO:0000259" key="4">
    <source>
        <dbReference type="PROSITE" id="PS50893"/>
    </source>
</evidence>
<evidence type="ECO:0000256" key="3">
    <source>
        <dbReference type="ARBA" id="ARBA00022840"/>
    </source>
</evidence>
<reference evidence="5" key="1">
    <citation type="submission" date="2015-08" db="EMBL/GenBank/DDBJ databases">
        <title>Complete DNA Sequence of Pseudomonas syringae pv. actinidiae, the Causal Agent of Kiwifruit Canker Disease.</title>
        <authorList>
            <person name="Rikkerink E.H.A."/>
            <person name="Fineran P.C."/>
        </authorList>
    </citation>
    <scope>NUCLEOTIDE SEQUENCE</scope>
    <source>
        <strain evidence="5">DSM 13666</strain>
    </source>
</reference>
<dbReference type="InterPro" id="IPR003593">
    <property type="entry name" value="AAA+_ATPase"/>
</dbReference>
<dbReference type="InterPro" id="IPR027417">
    <property type="entry name" value="P-loop_NTPase"/>
</dbReference>
<dbReference type="PANTHER" id="PTHR42939:SF1">
    <property type="entry name" value="ABC TRANSPORTER ATP-BINDING PROTEIN ALBC-RELATED"/>
    <property type="match status" value="1"/>
</dbReference>
<dbReference type="PATRIC" id="fig|136160.3.peg.3160"/>
<keyword evidence="3" id="KW-0067">ATP-binding</keyword>
<protein>
    <recommendedName>
        <fullName evidence="4">ABC transporter domain-containing protein</fullName>
    </recommendedName>
</protein>
<comment type="caution">
    <text evidence="5">The sequence shown here is derived from an EMBL/GenBank/DDBJ whole genome shotgun (WGS) entry which is preliminary data.</text>
</comment>
<keyword evidence="1" id="KW-0813">Transport</keyword>
<evidence type="ECO:0000256" key="1">
    <source>
        <dbReference type="ARBA" id="ARBA00022448"/>
    </source>
</evidence>
<dbReference type="Pfam" id="PF00005">
    <property type="entry name" value="ABC_tran"/>
    <property type="match status" value="1"/>
</dbReference>
<dbReference type="SMART" id="SM00382">
    <property type="entry name" value="AAA"/>
    <property type="match status" value="1"/>
</dbReference>
<dbReference type="AlphaFoldDB" id="A0A0M0KMB3"/>
<gene>
    <name evidence="5" type="ORF">AMD02_13565</name>
</gene>
<dbReference type="InterPro" id="IPR017871">
    <property type="entry name" value="ABC_transporter-like_CS"/>
</dbReference>
<dbReference type="PROSITE" id="PS50893">
    <property type="entry name" value="ABC_TRANSPORTER_2"/>
    <property type="match status" value="1"/>
</dbReference>
<name>A0A0M0KMB3_ALKHA</name>
<accession>A0A0M0KMB3</accession>
<dbReference type="GO" id="GO:0005524">
    <property type="term" value="F:ATP binding"/>
    <property type="evidence" value="ECO:0007669"/>
    <property type="project" value="UniProtKB-KW"/>
</dbReference>
<dbReference type="EMBL" id="LILD01000001">
    <property type="protein sequence ID" value="KOO39762.1"/>
    <property type="molecule type" value="Genomic_DNA"/>
</dbReference>
<dbReference type="InterPro" id="IPR003439">
    <property type="entry name" value="ABC_transporter-like_ATP-bd"/>
</dbReference>
<dbReference type="GO" id="GO:0016887">
    <property type="term" value="F:ATP hydrolysis activity"/>
    <property type="evidence" value="ECO:0007669"/>
    <property type="project" value="InterPro"/>
</dbReference>
<dbReference type="InterPro" id="IPR051782">
    <property type="entry name" value="ABC_Transporter_VariousFunc"/>
</dbReference>
<keyword evidence="2" id="KW-0547">Nucleotide-binding</keyword>
<dbReference type="SUPFAM" id="SSF52540">
    <property type="entry name" value="P-loop containing nucleoside triphosphate hydrolases"/>
    <property type="match status" value="1"/>
</dbReference>
<evidence type="ECO:0000256" key="2">
    <source>
        <dbReference type="ARBA" id="ARBA00022741"/>
    </source>
</evidence>
<dbReference type="PROSITE" id="PS00211">
    <property type="entry name" value="ABC_TRANSPORTER_1"/>
    <property type="match status" value="1"/>
</dbReference>
<proteinExistence type="predicted"/>
<dbReference type="RefSeq" id="WP_053431635.1">
    <property type="nucleotide sequence ID" value="NZ_CP040441.1"/>
</dbReference>
<dbReference type="Gene3D" id="3.40.50.300">
    <property type="entry name" value="P-loop containing nucleotide triphosphate hydrolases"/>
    <property type="match status" value="1"/>
</dbReference>
<dbReference type="GeneID" id="87596788"/>
<dbReference type="PANTHER" id="PTHR42939">
    <property type="entry name" value="ABC TRANSPORTER ATP-BINDING PROTEIN ALBC-RELATED"/>
    <property type="match status" value="1"/>
</dbReference>
<organism evidence="5">
    <name type="scientific">Halalkalibacterium halodurans</name>
    <name type="common">Bacillus halodurans</name>
    <dbReference type="NCBI Taxonomy" id="86665"/>
    <lineage>
        <taxon>Bacteria</taxon>
        <taxon>Bacillati</taxon>
        <taxon>Bacillota</taxon>
        <taxon>Bacilli</taxon>
        <taxon>Bacillales</taxon>
        <taxon>Bacillaceae</taxon>
        <taxon>Halalkalibacterium (ex Joshi et al. 2022)</taxon>
    </lineage>
</organism>
<sequence>MTWGCHHLIKKVDASFSLGPISFTLEPGTVTALVGDNGSGKSTFFRLWMDLIKANHGTWERKEGWKEDTAYVPQQLIGIEAFTLEELAYLYEGVYVKWDQKTFERLVESFSLLMKKPLHSLSVGMQKKALFSMAIARKPNLFLLDEPFAGVDMDGQEQMKDELIRYLTGHEQATVLFATHSAQEVKELADYLLVLHQGQMLGFYEKDRLLSSWGRFWLEGNASAIKNEENVVSMKIAGTRIEIITSDALRFEEQIAAAALEKVETQPLELHEIVRLLKKRNVSVS</sequence>